<accession>A0A0P7ZHJ6</accession>
<reference evidence="1 2" key="1">
    <citation type="submission" date="2015-09" db="EMBL/GenBank/DDBJ databases">
        <title>A metagenomics-based metabolic model of nitrate-dependent anaerobic oxidation of methane by Methanoperedens-like archaea.</title>
        <authorList>
            <person name="Arshad A."/>
            <person name="Speth D.R."/>
            <person name="De Graaf R.M."/>
            <person name="Op Den Camp H.J."/>
            <person name="Jetten M.S."/>
            <person name="Welte C.U."/>
        </authorList>
    </citation>
    <scope>NUCLEOTIDE SEQUENCE [LARGE SCALE GENOMIC DNA]</scope>
</reference>
<dbReference type="Proteomes" id="UP000050360">
    <property type="component" value="Unassembled WGS sequence"/>
</dbReference>
<dbReference type="AlphaFoldDB" id="A0A0P7ZHJ6"/>
<organism evidence="1 2">
    <name type="scientific">Candidatus Methanoperedens nitratireducens</name>
    <dbReference type="NCBI Taxonomy" id="1392998"/>
    <lineage>
        <taxon>Archaea</taxon>
        <taxon>Methanobacteriati</taxon>
        <taxon>Methanobacteriota</taxon>
        <taxon>Stenosarchaea group</taxon>
        <taxon>Methanomicrobia</taxon>
        <taxon>Methanosarcinales</taxon>
        <taxon>ANME-2 cluster</taxon>
        <taxon>Candidatus Methanoperedentaceae</taxon>
        <taxon>Candidatus Methanoperedens</taxon>
    </lineage>
</organism>
<name>A0A0P7ZHJ6_9EURY</name>
<protein>
    <submittedName>
        <fullName evidence="1">Uncharacterized protein</fullName>
    </submittedName>
</protein>
<proteinExistence type="predicted"/>
<evidence type="ECO:0000313" key="2">
    <source>
        <dbReference type="Proteomes" id="UP000050360"/>
    </source>
</evidence>
<gene>
    <name evidence="1" type="ORF">MPEBLZ_02293</name>
</gene>
<dbReference type="EMBL" id="LKCM01000173">
    <property type="protein sequence ID" value="KPQ43179.1"/>
    <property type="molecule type" value="Genomic_DNA"/>
</dbReference>
<comment type="caution">
    <text evidence="1">The sequence shown here is derived from an EMBL/GenBank/DDBJ whole genome shotgun (WGS) entry which is preliminary data.</text>
</comment>
<evidence type="ECO:0000313" key="1">
    <source>
        <dbReference type="EMBL" id="KPQ43179.1"/>
    </source>
</evidence>
<sequence length="52" mass="5949">MEDIEIILEIDGKKIPMNGFVKKILCGMVKGSIETLRGVNDDWKNVNIRMSR</sequence>